<accession>A0A0D2SB13</accession>
<dbReference type="EMBL" id="CM001748">
    <property type="protein sequence ID" value="KJB60423.1"/>
    <property type="molecule type" value="Genomic_DNA"/>
</dbReference>
<dbReference type="AlphaFoldDB" id="A0A0D2SB13"/>
<keyword evidence="3 4" id="KW-0964">Secreted</keyword>
<evidence type="ECO:0000256" key="2">
    <source>
        <dbReference type="ARBA" id="ARBA00011738"/>
    </source>
</evidence>
<proteinExistence type="inferred from homology"/>
<evidence type="ECO:0000256" key="4">
    <source>
        <dbReference type="RuleBase" id="RU363099"/>
    </source>
</evidence>
<keyword evidence="4" id="KW-0052">Apoplast</keyword>
<dbReference type="OMA" id="TRPHIPR"/>
<dbReference type="Gene3D" id="2.40.480.10">
    <property type="entry name" value="Allene oxide cyclase-like"/>
    <property type="match status" value="1"/>
</dbReference>
<dbReference type="KEGG" id="gra:105771086"/>
<comment type="function">
    <text evidence="4">Dirigent proteins impart stereoselectivity on the phenoxy radical-coupling reaction, yielding optically active lignans from two molecules of coniferyl alcohol in the biosynthesis of lignans, flavonolignans, and alkaloids and thus plays a central role in plant secondary metabolism.</text>
</comment>
<dbReference type="STRING" id="29730.A0A0D2SB13"/>
<comment type="subunit">
    <text evidence="2 4">Homodimer.</text>
</comment>
<feature type="signal peptide" evidence="4">
    <location>
        <begin position="1"/>
        <end position="20"/>
    </location>
</feature>
<dbReference type="PANTHER" id="PTHR21495">
    <property type="entry name" value="NUCLEOPORIN-RELATED"/>
    <property type="match status" value="1"/>
</dbReference>
<comment type="similarity">
    <text evidence="1 4">Belongs to the plant dirigent protein family.</text>
</comment>
<dbReference type="Gramene" id="KJB60423">
    <property type="protein sequence ID" value="KJB60423"/>
    <property type="gene ID" value="B456_009G307800"/>
</dbReference>
<keyword evidence="6" id="KW-1185">Reference proteome</keyword>
<dbReference type="Pfam" id="PF03018">
    <property type="entry name" value="Dirigent"/>
    <property type="match status" value="1"/>
</dbReference>
<dbReference type="InterPro" id="IPR044859">
    <property type="entry name" value="Allene_oxi_cyc_Dirigent"/>
</dbReference>
<dbReference type="GO" id="GO:0048046">
    <property type="term" value="C:apoplast"/>
    <property type="evidence" value="ECO:0007669"/>
    <property type="project" value="UniProtKB-SubCell"/>
</dbReference>
<organism evidence="5 6">
    <name type="scientific">Gossypium raimondii</name>
    <name type="common">Peruvian cotton</name>
    <name type="synonym">Gossypium klotzschianum subsp. raimondii</name>
    <dbReference type="NCBI Taxonomy" id="29730"/>
    <lineage>
        <taxon>Eukaryota</taxon>
        <taxon>Viridiplantae</taxon>
        <taxon>Streptophyta</taxon>
        <taxon>Embryophyta</taxon>
        <taxon>Tracheophyta</taxon>
        <taxon>Spermatophyta</taxon>
        <taxon>Magnoliopsida</taxon>
        <taxon>eudicotyledons</taxon>
        <taxon>Gunneridae</taxon>
        <taxon>Pentapetalae</taxon>
        <taxon>rosids</taxon>
        <taxon>malvids</taxon>
        <taxon>Malvales</taxon>
        <taxon>Malvaceae</taxon>
        <taxon>Malvoideae</taxon>
        <taxon>Gossypium</taxon>
    </lineage>
</organism>
<feature type="chain" id="PRO_5008190642" description="Dirigent protein" evidence="4">
    <location>
        <begin position="21"/>
        <end position="182"/>
    </location>
</feature>
<gene>
    <name evidence="5" type="ORF">B456_009G307800</name>
</gene>
<sequence length="182" mass="19974">MRGTLMLTWILIICLSQVAAQSQRQYYSETRPHIPRPIKVTNLHFFMHENLGGTNASAVIVAQSNITSNDNNSSVPFGTLFAVDDPLRIGPEPDSEVIGNAQGLSLLAGTNPRTSTTYFDFGFITGKYNGSSISMFSRTDLELAVVGGRGRFRMATGFALLNPYLINATTVIIEFDVTLFHH</sequence>
<evidence type="ECO:0000313" key="5">
    <source>
        <dbReference type="EMBL" id="KJB60423.1"/>
    </source>
</evidence>
<keyword evidence="4" id="KW-0732">Signal</keyword>
<protein>
    <recommendedName>
        <fullName evidence="4">Dirigent protein</fullName>
    </recommendedName>
</protein>
<dbReference type="InterPro" id="IPR004265">
    <property type="entry name" value="Dirigent"/>
</dbReference>
<evidence type="ECO:0000256" key="3">
    <source>
        <dbReference type="ARBA" id="ARBA00022525"/>
    </source>
</evidence>
<dbReference type="Proteomes" id="UP000032304">
    <property type="component" value="Chromosome 9"/>
</dbReference>
<name>A0A0D2SB13_GOSRA</name>
<evidence type="ECO:0000313" key="6">
    <source>
        <dbReference type="Proteomes" id="UP000032304"/>
    </source>
</evidence>
<comment type="subcellular location">
    <subcellularLocation>
        <location evidence="4">Secreted</location>
        <location evidence="4">Extracellular space</location>
        <location evidence="4">Apoplast</location>
    </subcellularLocation>
</comment>
<reference evidence="5 6" key="1">
    <citation type="journal article" date="2012" name="Nature">
        <title>Repeated polyploidization of Gossypium genomes and the evolution of spinnable cotton fibres.</title>
        <authorList>
            <person name="Paterson A.H."/>
            <person name="Wendel J.F."/>
            <person name="Gundlach H."/>
            <person name="Guo H."/>
            <person name="Jenkins J."/>
            <person name="Jin D."/>
            <person name="Llewellyn D."/>
            <person name="Showmaker K.C."/>
            <person name="Shu S."/>
            <person name="Udall J."/>
            <person name="Yoo M.J."/>
            <person name="Byers R."/>
            <person name="Chen W."/>
            <person name="Doron-Faigenboim A."/>
            <person name="Duke M.V."/>
            <person name="Gong L."/>
            <person name="Grimwood J."/>
            <person name="Grover C."/>
            <person name="Grupp K."/>
            <person name="Hu G."/>
            <person name="Lee T.H."/>
            <person name="Li J."/>
            <person name="Lin L."/>
            <person name="Liu T."/>
            <person name="Marler B.S."/>
            <person name="Page J.T."/>
            <person name="Roberts A.W."/>
            <person name="Romanel E."/>
            <person name="Sanders W.S."/>
            <person name="Szadkowski E."/>
            <person name="Tan X."/>
            <person name="Tang H."/>
            <person name="Xu C."/>
            <person name="Wang J."/>
            <person name="Wang Z."/>
            <person name="Zhang D."/>
            <person name="Zhang L."/>
            <person name="Ashrafi H."/>
            <person name="Bedon F."/>
            <person name="Bowers J.E."/>
            <person name="Brubaker C.L."/>
            <person name="Chee P.W."/>
            <person name="Das S."/>
            <person name="Gingle A.R."/>
            <person name="Haigler C.H."/>
            <person name="Harker D."/>
            <person name="Hoffmann L.V."/>
            <person name="Hovav R."/>
            <person name="Jones D.C."/>
            <person name="Lemke C."/>
            <person name="Mansoor S."/>
            <person name="ur Rahman M."/>
            <person name="Rainville L.N."/>
            <person name="Rambani A."/>
            <person name="Reddy U.K."/>
            <person name="Rong J.K."/>
            <person name="Saranga Y."/>
            <person name="Scheffler B.E."/>
            <person name="Scheffler J.A."/>
            <person name="Stelly D.M."/>
            <person name="Triplett B.A."/>
            <person name="Van Deynze A."/>
            <person name="Vaslin M.F."/>
            <person name="Waghmare V.N."/>
            <person name="Walford S.A."/>
            <person name="Wright R.J."/>
            <person name="Zaki E.A."/>
            <person name="Zhang T."/>
            <person name="Dennis E.S."/>
            <person name="Mayer K.F."/>
            <person name="Peterson D.G."/>
            <person name="Rokhsar D.S."/>
            <person name="Wang X."/>
            <person name="Schmutz J."/>
        </authorList>
    </citation>
    <scope>NUCLEOTIDE SEQUENCE [LARGE SCALE GENOMIC DNA]</scope>
</reference>
<dbReference type="GO" id="GO:0009699">
    <property type="term" value="P:phenylpropanoid biosynthetic process"/>
    <property type="evidence" value="ECO:0007669"/>
    <property type="project" value="UniProtKB-ARBA"/>
</dbReference>
<evidence type="ECO:0000256" key="1">
    <source>
        <dbReference type="ARBA" id="ARBA00010746"/>
    </source>
</evidence>
<dbReference type="OrthoDB" id="1862428at2759"/>